<reference evidence="2 3" key="1">
    <citation type="submission" date="2017-03" db="EMBL/GenBank/DDBJ databases">
        <authorList>
            <person name="Afonso C.L."/>
            <person name="Miller P.J."/>
            <person name="Scott M.A."/>
            <person name="Spackman E."/>
            <person name="Goraichik I."/>
            <person name="Dimitrov K.M."/>
            <person name="Suarez D.L."/>
            <person name="Swayne D.E."/>
        </authorList>
    </citation>
    <scope>NUCLEOTIDE SEQUENCE [LARGE SCALE GENOMIC DNA]</scope>
    <source>
        <strain evidence="2 3">CECT 8397</strain>
    </source>
</reference>
<dbReference type="Proteomes" id="UP000193623">
    <property type="component" value="Unassembled WGS sequence"/>
</dbReference>
<dbReference type="GO" id="GO:0016787">
    <property type="term" value="F:hydrolase activity"/>
    <property type="evidence" value="ECO:0007669"/>
    <property type="project" value="UniProtKB-KW"/>
</dbReference>
<sequence length="247" mass="26755">MVNPSRLSGFEDPIHMGVSLSRPVYVSKTGTKPLIILHELPGMSPSFLDFCCRMAGEGFKVYMPLLYMTPGTEMGAARMLGFCLSREFRALFAADPATKARPISMWLRELAVEVAAQNGGAKTGVIGMCMTGGFAIAAIAEPSVKAVVSCQPSAPFFTGIETLGLSDRERADVRNGLSGKAMPCVKAYRYQRDHLCRSTHLEAAAEILGSYFERHPDLPGKGHATLTTNSASDAVYRDALAFLRERL</sequence>
<dbReference type="SUPFAM" id="SSF53474">
    <property type="entry name" value="alpha/beta-Hydrolases"/>
    <property type="match status" value="1"/>
</dbReference>
<organism evidence="2 3">
    <name type="scientific">Pseudooctadecabacter jejudonensis</name>
    <dbReference type="NCBI Taxonomy" id="1391910"/>
    <lineage>
        <taxon>Bacteria</taxon>
        <taxon>Pseudomonadati</taxon>
        <taxon>Pseudomonadota</taxon>
        <taxon>Alphaproteobacteria</taxon>
        <taxon>Rhodobacterales</taxon>
        <taxon>Paracoccaceae</taxon>
        <taxon>Pseudooctadecabacter</taxon>
    </lineage>
</organism>
<evidence type="ECO:0000313" key="2">
    <source>
        <dbReference type="EMBL" id="SLN46049.1"/>
    </source>
</evidence>
<evidence type="ECO:0000259" key="1">
    <source>
        <dbReference type="Pfam" id="PF01738"/>
    </source>
</evidence>
<keyword evidence="2" id="KW-0378">Hydrolase</keyword>
<evidence type="ECO:0000313" key="3">
    <source>
        <dbReference type="Proteomes" id="UP000193623"/>
    </source>
</evidence>
<name>A0A1Y5SSL0_9RHOB</name>
<keyword evidence="3" id="KW-1185">Reference proteome</keyword>
<dbReference type="InterPro" id="IPR002925">
    <property type="entry name" value="Dienelactn_hydro"/>
</dbReference>
<dbReference type="AlphaFoldDB" id="A0A1Y5SSL0"/>
<dbReference type="EMBL" id="FWFT01000003">
    <property type="protein sequence ID" value="SLN46049.1"/>
    <property type="molecule type" value="Genomic_DNA"/>
</dbReference>
<protein>
    <submittedName>
        <fullName evidence="2">Dienelactone hydrolase family protein</fullName>
    </submittedName>
</protein>
<dbReference type="Pfam" id="PF01738">
    <property type="entry name" value="DLH"/>
    <property type="match status" value="1"/>
</dbReference>
<proteinExistence type="predicted"/>
<dbReference type="InterPro" id="IPR029058">
    <property type="entry name" value="AB_hydrolase_fold"/>
</dbReference>
<dbReference type="Gene3D" id="3.40.50.1820">
    <property type="entry name" value="alpha/beta hydrolase"/>
    <property type="match status" value="1"/>
</dbReference>
<feature type="domain" description="Dienelactone hydrolase" evidence="1">
    <location>
        <begin position="32"/>
        <end position="152"/>
    </location>
</feature>
<gene>
    <name evidence="2" type="ORF">PSJ8397_02417</name>
</gene>
<accession>A0A1Y5SSL0</accession>